<dbReference type="AlphaFoldDB" id="A0A1M6UTM9"/>
<sequence length="48" mass="5725">MLSMIVISLDAQQEYLVVNYKNINAFPFLTKHLNESILLFTKNRYFSR</sequence>
<dbReference type="Proteomes" id="UP000184120">
    <property type="component" value="Unassembled WGS sequence"/>
</dbReference>
<name>A0A1M6UTM9_9FLAO</name>
<dbReference type="EMBL" id="FRBH01000003">
    <property type="protein sequence ID" value="SHK72547.1"/>
    <property type="molecule type" value="Genomic_DNA"/>
</dbReference>
<organism evidence="1 2">
    <name type="scientific">Chishuiella changwenlii</name>
    <dbReference type="NCBI Taxonomy" id="1434701"/>
    <lineage>
        <taxon>Bacteria</taxon>
        <taxon>Pseudomonadati</taxon>
        <taxon>Bacteroidota</taxon>
        <taxon>Flavobacteriia</taxon>
        <taxon>Flavobacteriales</taxon>
        <taxon>Weeksellaceae</taxon>
        <taxon>Chishuiella</taxon>
    </lineage>
</organism>
<accession>A0A1M6UTM9</accession>
<protein>
    <submittedName>
        <fullName evidence="1">Uncharacterized protein</fullName>
    </submittedName>
</protein>
<gene>
    <name evidence="1" type="ORF">SAMN05443634_10357</name>
</gene>
<evidence type="ECO:0000313" key="2">
    <source>
        <dbReference type="Proteomes" id="UP000184120"/>
    </source>
</evidence>
<reference evidence="2" key="1">
    <citation type="submission" date="2016-11" db="EMBL/GenBank/DDBJ databases">
        <authorList>
            <person name="Varghese N."/>
            <person name="Submissions S."/>
        </authorList>
    </citation>
    <scope>NUCLEOTIDE SEQUENCE [LARGE SCALE GENOMIC DNA]</scope>
    <source>
        <strain evidence="2">DSM 27989</strain>
    </source>
</reference>
<evidence type="ECO:0000313" key="1">
    <source>
        <dbReference type="EMBL" id="SHK72547.1"/>
    </source>
</evidence>
<proteinExistence type="predicted"/>